<organism evidence="1 2">
    <name type="scientific">Roseovarius litorisediminis</name>
    <dbReference type="NCBI Taxonomy" id="1312363"/>
    <lineage>
        <taxon>Bacteria</taxon>
        <taxon>Pseudomonadati</taxon>
        <taxon>Pseudomonadota</taxon>
        <taxon>Alphaproteobacteria</taxon>
        <taxon>Rhodobacterales</taxon>
        <taxon>Roseobacteraceae</taxon>
        <taxon>Roseovarius</taxon>
    </lineage>
</organism>
<reference evidence="1 2" key="1">
    <citation type="submission" date="2017-03" db="EMBL/GenBank/DDBJ databases">
        <authorList>
            <person name="Afonso C.L."/>
            <person name="Miller P.J."/>
            <person name="Scott M.A."/>
            <person name="Spackman E."/>
            <person name="Goraichik I."/>
            <person name="Dimitrov K.M."/>
            <person name="Suarez D.L."/>
            <person name="Swayne D.E."/>
        </authorList>
    </citation>
    <scope>NUCLEOTIDE SEQUENCE [LARGE SCALE GENOMIC DNA]</scope>
    <source>
        <strain evidence="1 2">CECT 8287</strain>
    </source>
</reference>
<name>A0A1Y5SV29_9RHOB</name>
<gene>
    <name evidence="1" type="ORF">PEL8287_02367</name>
</gene>
<keyword evidence="2" id="KW-1185">Reference proteome</keyword>
<evidence type="ECO:0000313" key="2">
    <source>
        <dbReference type="Proteomes" id="UP000193827"/>
    </source>
</evidence>
<accession>A0A1Y5SV29</accession>
<evidence type="ECO:0000313" key="1">
    <source>
        <dbReference type="EMBL" id="SLN45829.1"/>
    </source>
</evidence>
<dbReference type="EMBL" id="FWFL01000005">
    <property type="protein sequence ID" value="SLN45829.1"/>
    <property type="molecule type" value="Genomic_DNA"/>
</dbReference>
<dbReference type="Proteomes" id="UP000193827">
    <property type="component" value="Unassembled WGS sequence"/>
</dbReference>
<proteinExistence type="predicted"/>
<dbReference type="AlphaFoldDB" id="A0A1Y5SV29"/>
<sequence>MLLVLLLAVRVAASPAIQCQHELAAQTARTAQAVTGIPYSVGDLCGLPLVGDGPEHDENVLNSLCPFFMAPGILPASEVVFGFSDQVYSWSWPLPAAVHSGTDAAIAGYEARAPPIGS</sequence>
<protein>
    <submittedName>
        <fullName evidence="1">Uncharacterized protein</fullName>
    </submittedName>
</protein>